<dbReference type="AlphaFoldDB" id="C3KN39"/>
<dbReference type="Proteomes" id="UP000001054">
    <property type="component" value="Plasmid pNGR234b"/>
</dbReference>
<proteinExistence type="predicted"/>
<dbReference type="EMBL" id="CP000874">
    <property type="protein sequence ID" value="ACP21612.1"/>
    <property type="molecule type" value="Genomic_DNA"/>
</dbReference>
<name>C3KN39_SINFN</name>
<reference evidence="1 2" key="2">
    <citation type="journal article" date="2009" name="Appl. Environ. Microbiol.">
        <title>Rhizobium sp. strain NGR234 possesses a remarkable number of secretion systems.</title>
        <authorList>
            <person name="Schmeisser C."/>
            <person name="Liesegang H."/>
            <person name="Krysciak D."/>
            <person name="Bakkou N."/>
            <person name="Le Quere A."/>
            <person name="Wollherr A."/>
            <person name="Heinemeyer I."/>
            <person name="Morgenstern B."/>
            <person name="Pommerening-Roeser A."/>
            <person name="Flores M."/>
            <person name="Palacios R."/>
            <person name="Brenner S."/>
            <person name="Gottschalk G."/>
            <person name="Schmitz R.A."/>
            <person name="Broughton W.J."/>
            <person name="Perret X."/>
            <person name="Strittmatter A.W."/>
            <person name="Streit W.R."/>
        </authorList>
    </citation>
    <scope>NUCLEOTIDE SEQUENCE [LARGE SCALE GENOMIC DNA]</scope>
    <source>
        <strain evidence="2">NBRC 101917 / NGR234</strain>
    </source>
</reference>
<evidence type="ECO:0000313" key="2">
    <source>
        <dbReference type="Proteomes" id="UP000001054"/>
    </source>
</evidence>
<gene>
    <name evidence="1" type="ordered locus">NGR_b01460</name>
</gene>
<geneLocation type="plasmid" evidence="2">
    <name>sym pNGR234b</name>
</geneLocation>
<accession>C3KN39</accession>
<protein>
    <submittedName>
        <fullName evidence="1">Uncharacterized protein</fullName>
    </submittedName>
</protein>
<reference evidence="2" key="1">
    <citation type="journal article" date="2004" name="J. Bacteriol.">
        <title>An evolutionary hot spot: the pNGR234b replicon of Rhizobium sp. strain NGR234.</title>
        <authorList>
            <person name="Streit W.R."/>
            <person name="Schmitz R.A."/>
            <person name="Perret X."/>
            <person name="Staehelin C."/>
            <person name="Deakin W.J."/>
            <person name="Raasch C."/>
            <person name="Liesegang H."/>
            <person name="Broughton W.J."/>
        </authorList>
    </citation>
    <scope>NUCLEOTIDE SEQUENCE [LARGE SCALE GENOMIC DNA]</scope>
    <source>
        <strain evidence="2">NBRC 101917 / NGR234</strain>
    </source>
</reference>
<sequence>MTHGFRSRHGKVLKGASADEGGFVNCVFRSVRTCRSRITKMTGRVQCSTGSPSGLLKVERYENTVEIPCPTDVAAAIDESAGEFDQA</sequence>
<keyword evidence="1" id="KW-0614">Plasmid</keyword>
<organism evidence="1 2">
    <name type="scientific">Sinorhizobium fredii (strain NBRC 101917 / NGR234)</name>
    <dbReference type="NCBI Taxonomy" id="394"/>
    <lineage>
        <taxon>Bacteria</taxon>
        <taxon>Pseudomonadati</taxon>
        <taxon>Pseudomonadota</taxon>
        <taxon>Alphaproteobacteria</taxon>
        <taxon>Hyphomicrobiales</taxon>
        <taxon>Rhizobiaceae</taxon>
        <taxon>Sinorhizobium/Ensifer group</taxon>
        <taxon>Sinorhizobium</taxon>
    </lineage>
</organism>
<evidence type="ECO:0000313" key="1">
    <source>
        <dbReference type="EMBL" id="ACP21612.1"/>
    </source>
</evidence>
<keyword evidence="2" id="KW-1185">Reference proteome</keyword>
<dbReference type="HOGENOM" id="CLU_2481160_0_0_5"/>
<dbReference type="KEGG" id="rhi:NGR_b01460"/>